<dbReference type="PANTHER" id="PTHR43398:SF1">
    <property type="entry name" value="DOLICHOL-PHOSPHATE MANNOSYLTRANSFERASE SUBUNIT 1"/>
    <property type="match status" value="1"/>
</dbReference>
<evidence type="ECO:0000256" key="2">
    <source>
        <dbReference type="ARBA" id="ARBA00022676"/>
    </source>
</evidence>
<dbReference type="GO" id="GO:0016757">
    <property type="term" value="F:glycosyltransferase activity"/>
    <property type="evidence" value="ECO:0007669"/>
    <property type="project" value="UniProtKB-KW"/>
</dbReference>
<evidence type="ECO:0000256" key="3">
    <source>
        <dbReference type="ARBA" id="ARBA00022679"/>
    </source>
</evidence>
<name>A0ABX1V7F4_9PLAN</name>
<dbReference type="PANTHER" id="PTHR43398">
    <property type="entry name" value="DOLICHOL-PHOSPHATE MANNOSYLTRANSFERASE SUBUNIT 1"/>
    <property type="match status" value="1"/>
</dbReference>
<dbReference type="InterPro" id="IPR039528">
    <property type="entry name" value="DPM1-like"/>
</dbReference>
<dbReference type="EC" id="2.4.1.-" evidence="5"/>
<gene>
    <name evidence="5" type="primary">ppm1_1</name>
    <name evidence="5" type="ORF">LzC2_02090</name>
</gene>
<evidence type="ECO:0000259" key="4">
    <source>
        <dbReference type="Pfam" id="PF00535"/>
    </source>
</evidence>
<evidence type="ECO:0000313" key="5">
    <source>
        <dbReference type="EMBL" id="NNJ24159.1"/>
    </source>
</evidence>
<evidence type="ECO:0000256" key="1">
    <source>
        <dbReference type="ARBA" id="ARBA00006739"/>
    </source>
</evidence>
<comment type="caution">
    <text evidence="5">The sequence shown here is derived from an EMBL/GenBank/DDBJ whole genome shotgun (WGS) entry which is preliminary data.</text>
</comment>
<protein>
    <submittedName>
        <fullName evidence="5">Polyprenol monophosphomannose synthase</fullName>
        <ecNumber evidence="5">2.4.1.-</ecNumber>
    </submittedName>
</protein>
<reference evidence="5 6" key="1">
    <citation type="journal article" date="2020" name="Syst. Appl. Microbiol.">
        <title>Alienimonas chondri sp. nov., a novel planctomycete isolated from the biofilm of the red alga Chondrus crispus.</title>
        <authorList>
            <person name="Vitorino I."/>
            <person name="Albuquerque L."/>
            <person name="Wiegand S."/>
            <person name="Kallscheuer N."/>
            <person name="da Costa M.S."/>
            <person name="Lobo-da-Cunha A."/>
            <person name="Jogler C."/>
            <person name="Lage O.M."/>
        </authorList>
    </citation>
    <scope>NUCLEOTIDE SEQUENCE [LARGE SCALE GENOMIC DNA]</scope>
    <source>
        <strain evidence="5 6">LzC2</strain>
    </source>
</reference>
<organism evidence="5 6">
    <name type="scientific">Alienimonas chondri</name>
    <dbReference type="NCBI Taxonomy" id="2681879"/>
    <lineage>
        <taxon>Bacteria</taxon>
        <taxon>Pseudomonadati</taxon>
        <taxon>Planctomycetota</taxon>
        <taxon>Planctomycetia</taxon>
        <taxon>Planctomycetales</taxon>
        <taxon>Planctomycetaceae</taxon>
        <taxon>Alienimonas</taxon>
    </lineage>
</organism>
<comment type="similarity">
    <text evidence="1">Belongs to the glycosyltransferase 2 family.</text>
</comment>
<evidence type="ECO:0000313" key="6">
    <source>
        <dbReference type="Proteomes" id="UP000609651"/>
    </source>
</evidence>
<dbReference type="InterPro" id="IPR001173">
    <property type="entry name" value="Glyco_trans_2-like"/>
</dbReference>
<dbReference type="InterPro" id="IPR029044">
    <property type="entry name" value="Nucleotide-diphossugar_trans"/>
</dbReference>
<dbReference type="SUPFAM" id="SSF53448">
    <property type="entry name" value="Nucleotide-diphospho-sugar transferases"/>
    <property type="match status" value="1"/>
</dbReference>
<dbReference type="CDD" id="cd06442">
    <property type="entry name" value="DPM1_like"/>
    <property type="match status" value="1"/>
</dbReference>
<sequence length="254" mass="27588">MSDVPAEGAAPVLAARADRIQVVLCTYNERENVPDLAAAILAVDDRLDVLVVDDDSPDGTAAAVEERFTENPRVSVSVRQHERGLGSATLAGLRAALADGYGAVVTMDADWSHHPRHLPALLAVLETHEMAIGSRYVPGGAIEGWPLKRLVMSRAINIYSRALLGLTQRDCSGAYRAFRRELLNRVDFEAIRSTGYSFMEEFLYRCVAAGATVAETPVTFTDRAIGHSKINGREAIAALWTLGGVGRDRLFRRG</sequence>
<proteinExistence type="inferred from homology"/>
<dbReference type="Proteomes" id="UP000609651">
    <property type="component" value="Unassembled WGS sequence"/>
</dbReference>
<accession>A0ABX1V7F4</accession>
<dbReference type="Pfam" id="PF00535">
    <property type="entry name" value="Glycos_transf_2"/>
    <property type="match status" value="1"/>
</dbReference>
<dbReference type="RefSeq" id="WP_171182809.1">
    <property type="nucleotide sequence ID" value="NZ_WTPX01000004.1"/>
</dbReference>
<keyword evidence="3 5" id="KW-0808">Transferase</keyword>
<dbReference type="Gene3D" id="3.90.550.10">
    <property type="entry name" value="Spore Coat Polysaccharide Biosynthesis Protein SpsA, Chain A"/>
    <property type="match status" value="1"/>
</dbReference>
<feature type="domain" description="Glycosyltransferase 2-like" evidence="4">
    <location>
        <begin position="22"/>
        <end position="185"/>
    </location>
</feature>
<keyword evidence="2 5" id="KW-0328">Glycosyltransferase</keyword>
<keyword evidence="6" id="KW-1185">Reference proteome</keyword>
<dbReference type="EMBL" id="WTPX01000004">
    <property type="protein sequence ID" value="NNJ24159.1"/>
    <property type="molecule type" value="Genomic_DNA"/>
</dbReference>